<comment type="caution">
    <text evidence="2">The sequence shown here is derived from an EMBL/GenBank/DDBJ whole genome shotgun (WGS) entry which is preliminary data.</text>
</comment>
<feature type="region of interest" description="Disordered" evidence="1">
    <location>
        <begin position="46"/>
        <end position="73"/>
    </location>
</feature>
<evidence type="ECO:0000313" key="2">
    <source>
        <dbReference type="EMBL" id="GGH17340.1"/>
    </source>
</evidence>
<dbReference type="Proteomes" id="UP000659344">
    <property type="component" value="Unassembled WGS sequence"/>
</dbReference>
<name>A0ABQ1YA78_9BACL</name>
<dbReference type="EMBL" id="BMFT01000001">
    <property type="protein sequence ID" value="GGH17340.1"/>
    <property type="molecule type" value="Genomic_DNA"/>
</dbReference>
<evidence type="ECO:0000256" key="1">
    <source>
        <dbReference type="SAM" id="MobiDB-lite"/>
    </source>
</evidence>
<proteinExistence type="predicted"/>
<evidence type="ECO:0000313" key="3">
    <source>
        <dbReference type="Proteomes" id="UP000659344"/>
    </source>
</evidence>
<organism evidence="2 3">
    <name type="scientific">Paenibacillus segetis</name>
    <dbReference type="NCBI Taxonomy" id="1325360"/>
    <lineage>
        <taxon>Bacteria</taxon>
        <taxon>Bacillati</taxon>
        <taxon>Bacillota</taxon>
        <taxon>Bacilli</taxon>
        <taxon>Bacillales</taxon>
        <taxon>Paenibacillaceae</taxon>
        <taxon>Paenibacillus</taxon>
    </lineage>
</organism>
<protein>
    <submittedName>
        <fullName evidence="2">Uncharacterized protein</fullName>
    </submittedName>
</protein>
<sequence>MDLPELLMLKNQSRARELLENLDVVSYPHIIDDKAREGIIKRITNSLPKPAETPPQSAEEQYQAHLARMKGGG</sequence>
<keyword evidence="3" id="KW-1185">Reference proteome</keyword>
<reference evidence="3" key="1">
    <citation type="journal article" date="2019" name="Int. J. Syst. Evol. Microbiol.">
        <title>The Global Catalogue of Microorganisms (GCM) 10K type strain sequencing project: providing services to taxonomists for standard genome sequencing and annotation.</title>
        <authorList>
            <consortium name="The Broad Institute Genomics Platform"/>
            <consortium name="The Broad Institute Genome Sequencing Center for Infectious Disease"/>
            <person name="Wu L."/>
            <person name="Ma J."/>
        </authorList>
    </citation>
    <scope>NUCLEOTIDE SEQUENCE [LARGE SCALE GENOMIC DNA]</scope>
    <source>
        <strain evidence="3">CGMCC 1.12769</strain>
    </source>
</reference>
<accession>A0ABQ1YA78</accession>
<gene>
    <name evidence="2" type="ORF">GCM10008013_12610</name>
</gene>